<organism evidence="1 2">
    <name type="scientific">Colocasia esculenta</name>
    <name type="common">Wild taro</name>
    <name type="synonym">Arum esculentum</name>
    <dbReference type="NCBI Taxonomy" id="4460"/>
    <lineage>
        <taxon>Eukaryota</taxon>
        <taxon>Viridiplantae</taxon>
        <taxon>Streptophyta</taxon>
        <taxon>Embryophyta</taxon>
        <taxon>Tracheophyta</taxon>
        <taxon>Spermatophyta</taxon>
        <taxon>Magnoliopsida</taxon>
        <taxon>Liliopsida</taxon>
        <taxon>Araceae</taxon>
        <taxon>Aroideae</taxon>
        <taxon>Colocasieae</taxon>
        <taxon>Colocasia</taxon>
    </lineage>
</organism>
<keyword evidence="2" id="KW-1185">Reference proteome</keyword>
<accession>A0A843WYV8</accession>
<dbReference type="AlphaFoldDB" id="A0A843WYV8"/>
<dbReference type="Proteomes" id="UP000652761">
    <property type="component" value="Unassembled WGS sequence"/>
</dbReference>
<gene>
    <name evidence="1" type="ORF">Taro_044738</name>
</gene>
<evidence type="ECO:0000313" key="2">
    <source>
        <dbReference type="Proteomes" id="UP000652761"/>
    </source>
</evidence>
<dbReference type="EMBL" id="NMUH01005114">
    <property type="protein sequence ID" value="MQM11828.1"/>
    <property type="molecule type" value="Genomic_DNA"/>
</dbReference>
<name>A0A843WYV8_COLES</name>
<reference evidence="1" key="1">
    <citation type="submission" date="2017-07" db="EMBL/GenBank/DDBJ databases">
        <title>Taro Niue Genome Assembly and Annotation.</title>
        <authorList>
            <person name="Atibalentja N."/>
            <person name="Keating K."/>
            <person name="Fields C.J."/>
        </authorList>
    </citation>
    <scope>NUCLEOTIDE SEQUENCE</scope>
    <source>
        <strain evidence="1">Niue_2</strain>
        <tissue evidence="1">Leaf</tissue>
    </source>
</reference>
<protein>
    <submittedName>
        <fullName evidence="1">Uncharacterized protein</fullName>
    </submittedName>
</protein>
<sequence length="131" mass="14640">MDMEEEFSSKSPNSHQQVVVGEHRTSEVESYNQFCSARGGCCGIFTGQFDYFEVCLACSRLGDLARSGGNTGIASFFAFFTKVKESKRFPYRLPVQSRVAAVLGRRLQQCRFSSVVPRGMPQACVFSFDFC</sequence>
<proteinExistence type="predicted"/>
<evidence type="ECO:0000313" key="1">
    <source>
        <dbReference type="EMBL" id="MQM11828.1"/>
    </source>
</evidence>
<comment type="caution">
    <text evidence="1">The sequence shown here is derived from an EMBL/GenBank/DDBJ whole genome shotgun (WGS) entry which is preliminary data.</text>
</comment>